<name>A0A1M5AG59_9RHOB</name>
<dbReference type="RefSeq" id="WP_149776982.1">
    <property type="nucleotide sequence ID" value="NZ_FQVK01000025.1"/>
</dbReference>
<dbReference type="OrthoDB" id="7859692at2"/>
<dbReference type="AlphaFoldDB" id="A0A1M5AG59"/>
<reference evidence="2 3" key="1">
    <citation type="submission" date="2016-11" db="EMBL/GenBank/DDBJ databases">
        <authorList>
            <person name="Varghese N."/>
            <person name="Submissions S."/>
        </authorList>
    </citation>
    <scope>NUCLEOTIDE SEQUENCE [LARGE SCALE GENOMIC DNA]</scope>
    <source>
        <strain evidence="2 3">DSM 29341</strain>
    </source>
</reference>
<gene>
    <name evidence="2" type="ORF">SAMN05444279_12549</name>
</gene>
<sequence length="128" mass="14365">MPLEILLVLVVGGIAGITALLHLTGRSRLRVLSADAARAEWVRHFPDDTIIDVTLTHDGHAALVRTETGPGLLWSFGADTVARHLRDFDWIDHPEGIEVQFHDFATPGVTIRLDETERRHWRHLLEPA</sequence>
<protein>
    <submittedName>
        <fullName evidence="2">Uncharacterized protein</fullName>
    </submittedName>
</protein>
<keyword evidence="1" id="KW-0812">Transmembrane</keyword>
<proteinExistence type="predicted"/>
<dbReference type="EMBL" id="FQVK01000025">
    <property type="protein sequence ID" value="SHF28872.1"/>
    <property type="molecule type" value="Genomic_DNA"/>
</dbReference>
<keyword evidence="3" id="KW-1185">Reference proteome</keyword>
<organism evidence="2 3">
    <name type="scientific">Ruegeria intermedia</name>
    <dbReference type="NCBI Taxonomy" id="996115"/>
    <lineage>
        <taxon>Bacteria</taxon>
        <taxon>Pseudomonadati</taxon>
        <taxon>Pseudomonadota</taxon>
        <taxon>Alphaproteobacteria</taxon>
        <taxon>Rhodobacterales</taxon>
        <taxon>Roseobacteraceae</taxon>
        <taxon>Ruegeria</taxon>
    </lineage>
</organism>
<evidence type="ECO:0000313" key="3">
    <source>
        <dbReference type="Proteomes" id="UP000325134"/>
    </source>
</evidence>
<keyword evidence="1" id="KW-0472">Membrane</keyword>
<accession>A0A1M5AG59</accession>
<dbReference type="Proteomes" id="UP000325134">
    <property type="component" value="Unassembled WGS sequence"/>
</dbReference>
<evidence type="ECO:0000313" key="2">
    <source>
        <dbReference type="EMBL" id="SHF28872.1"/>
    </source>
</evidence>
<evidence type="ECO:0000256" key="1">
    <source>
        <dbReference type="SAM" id="Phobius"/>
    </source>
</evidence>
<keyword evidence="1" id="KW-1133">Transmembrane helix</keyword>
<feature type="transmembrane region" description="Helical" evidence="1">
    <location>
        <begin position="6"/>
        <end position="23"/>
    </location>
</feature>